<dbReference type="VEuPathDB" id="FungiDB:jhhlp_007889"/>
<dbReference type="STRING" id="41688.A0A2N3N0V9"/>
<dbReference type="InterPro" id="IPR036291">
    <property type="entry name" value="NAD(P)-bd_dom_sf"/>
</dbReference>
<dbReference type="EMBL" id="NLAX01001139">
    <property type="protein sequence ID" value="PKS06055.1"/>
    <property type="molecule type" value="Genomic_DNA"/>
</dbReference>
<organism evidence="1 2">
    <name type="scientific">Lomentospora prolificans</name>
    <dbReference type="NCBI Taxonomy" id="41688"/>
    <lineage>
        <taxon>Eukaryota</taxon>
        <taxon>Fungi</taxon>
        <taxon>Dikarya</taxon>
        <taxon>Ascomycota</taxon>
        <taxon>Pezizomycotina</taxon>
        <taxon>Sordariomycetes</taxon>
        <taxon>Hypocreomycetidae</taxon>
        <taxon>Microascales</taxon>
        <taxon>Microascaceae</taxon>
        <taxon>Lomentospora</taxon>
    </lineage>
</organism>
<dbReference type="Gene3D" id="3.40.50.720">
    <property type="entry name" value="NAD(P)-binding Rossmann-like Domain"/>
    <property type="match status" value="1"/>
</dbReference>
<keyword evidence="2" id="KW-1185">Reference proteome</keyword>
<dbReference type="AlphaFoldDB" id="A0A2N3N0V9"/>
<evidence type="ECO:0000313" key="2">
    <source>
        <dbReference type="Proteomes" id="UP000233524"/>
    </source>
</evidence>
<dbReference type="InterPro" id="IPR002347">
    <property type="entry name" value="SDR_fam"/>
</dbReference>
<dbReference type="SUPFAM" id="SSF51735">
    <property type="entry name" value="NAD(P)-binding Rossmann-fold domains"/>
    <property type="match status" value="1"/>
</dbReference>
<protein>
    <submittedName>
        <fullName evidence="1">Uncharacterized protein</fullName>
    </submittedName>
</protein>
<dbReference type="Proteomes" id="UP000233524">
    <property type="component" value="Unassembled WGS sequence"/>
</dbReference>
<evidence type="ECO:0000313" key="1">
    <source>
        <dbReference type="EMBL" id="PKS06055.1"/>
    </source>
</evidence>
<dbReference type="Pfam" id="PF13561">
    <property type="entry name" value="adh_short_C2"/>
    <property type="match status" value="1"/>
</dbReference>
<dbReference type="InParanoid" id="A0A2N3N0V9"/>
<reference evidence="1 2" key="1">
    <citation type="journal article" date="2017" name="G3 (Bethesda)">
        <title>First Draft Genome Sequence of the Pathogenic Fungus Lomentospora prolificans (Formerly Scedosporium prolificans).</title>
        <authorList>
            <person name="Luo R."/>
            <person name="Zimin A."/>
            <person name="Workman R."/>
            <person name="Fan Y."/>
            <person name="Pertea G."/>
            <person name="Grossman N."/>
            <person name="Wear M.P."/>
            <person name="Jia B."/>
            <person name="Miller H."/>
            <person name="Casadevall A."/>
            <person name="Timp W."/>
            <person name="Zhang S.X."/>
            <person name="Salzberg S.L."/>
        </authorList>
    </citation>
    <scope>NUCLEOTIDE SEQUENCE [LARGE SCALE GENOMIC DNA]</scope>
    <source>
        <strain evidence="1 2">JHH-5317</strain>
    </source>
</reference>
<dbReference type="OrthoDB" id="47007at2759"/>
<name>A0A2N3N0V9_9PEZI</name>
<gene>
    <name evidence="1" type="ORF">jhhlp_007889</name>
</gene>
<accession>A0A2N3N0V9</accession>
<comment type="caution">
    <text evidence="1">The sequence shown here is derived from an EMBL/GenBank/DDBJ whole genome shotgun (WGS) entry which is preliminary data.</text>
</comment>
<sequence>MTLAGALHHAKDQINVNCVAHSVVATGMVRSYFESEDIIGLMKRATPWPWLGSVEDTAGAVALTAGLFFQSAMDAGF</sequence>
<proteinExistence type="predicted"/>